<evidence type="ECO:0000256" key="9">
    <source>
        <dbReference type="ARBA" id="ARBA00022801"/>
    </source>
</evidence>
<gene>
    <name evidence="11" type="ORF">PPYR_03600</name>
</gene>
<dbReference type="SUPFAM" id="SSF101744">
    <property type="entry name" value="Rof/RNase P subunit-like"/>
    <property type="match status" value="1"/>
</dbReference>
<keyword evidence="8" id="KW-0255">Endonuclease</keyword>
<keyword evidence="9" id="KW-0378">Hydrolase</keyword>
<dbReference type="EMBL" id="VVIM01000011">
    <property type="protein sequence ID" value="KAB0791800.1"/>
    <property type="molecule type" value="Genomic_DNA"/>
</dbReference>
<comment type="function">
    <text evidence="1">Component of ribonuclease P, a ribonucleoprotein complex that generates mature tRNA molecules by cleaving their 5'-ends.</text>
</comment>
<comment type="subunit">
    <text evidence="10">Component of nuclear RNase P and RNase MRP ribonucleoproteins. RNase P consists of a catalytic RNA moiety and 10 different protein chains; POP1, POP4, POP5, POP7, RPP14, RPP21, RPP25, RPP30, RPP38 and RPP40. Within the RNase P complex, POP1, POP7 and RPP25 form the 'finger' subcomplex, POP5, RPP14, RPP40 and homodimeric RPP30 form the 'palm' subcomplex, and RPP21, POP4 and RPP38 form the 'wrist' subcomplex. All subunits of the RNase P complex interact with the catalytic RNA. Several subunits of RNase P are also part of the RNase MRP complex. RNase MRP consists of a catalytic RNA moiety and about 8 protein subunits; POP1, POP7, RPP25, RPP30, RPP38, RPP40 and possibly also POP4 and POP5.</text>
</comment>
<proteinExistence type="inferred from homology"/>
<keyword evidence="6" id="KW-0819">tRNA processing</keyword>
<comment type="subcellular location">
    <subcellularLocation>
        <location evidence="2">Nucleus</location>
    </subcellularLocation>
</comment>
<sequence>MESESSKRNTAKDDKKSYLLNFLKESLPSRTRTEISTLSDCNFAFTTSAPKKEKTVRKKKQFITRKERKKLNILKLPKQDWNYKELGVMRDLWKQYMRNNLALYPKIPTWEDSNWNNFNITLAKSEFIGAELTVVRSKNVNQVGMRGIVVLETKATYQIVTPKNELKILIKKSSVFSLVLDDMKFTIFGKYTVVRPSERSIKKVKTLLLPDL</sequence>
<dbReference type="GO" id="GO:0005634">
    <property type="term" value="C:nucleus"/>
    <property type="evidence" value="ECO:0007669"/>
    <property type="project" value="UniProtKB-SubCell"/>
</dbReference>
<dbReference type="SMART" id="SM00538">
    <property type="entry name" value="POP4"/>
    <property type="match status" value="1"/>
</dbReference>
<dbReference type="FunCoup" id="A0A5N4A396">
    <property type="interactions" value="856"/>
</dbReference>
<dbReference type="Gene3D" id="2.30.30.210">
    <property type="entry name" value="Ribonuclease P/MRP, subunit p29"/>
    <property type="match status" value="1"/>
</dbReference>
<evidence type="ECO:0000256" key="5">
    <source>
        <dbReference type="ARBA" id="ARBA00022490"/>
    </source>
</evidence>
<dbReference type="OrthoDB" id="124041at2759"/>
<dbReference type="HAMAP" id="MF_00754">
    <property type="entry name" value="RNase_P_1"/>
    <property type="match status" value="1"/>
</dbReference>
<dbReference type="AlphaFoldDB" id="A0A5N4A396"/>
<keyword evidence="7" id="KW-0540">Nuclease</keyword>
<dbReference type="Pfam" id="PF01868">
    <property type="entry name" value="RNase_P-MRP_p29"/>
    <property type="match status" value="1"/>
</dbReference>
<dbReference type="InParanoid" id="A0A5N4A396"/>
<dbReference type="GO" id="GO:0001682">
    <property type="term" value="P:tRNA 5'-leader removal"/>
    <property type="evidence" value="ECO:0007669"/>
    <property type="project" value="InterPro"/>
</dbReference>
<dbReference type="GO" id="GO:0004519">
    <property type="term" value="F:endonuclease activity"/>
    <property type="evidence" value="ECO:0007669"/>
    <property type="project" value="UniProtKB-KW"/>
</dbReference>
<evidence type="ECO:0000313" key="11">
    <source>
        <dbReference type="EMBL" id="KAB0791800.1"/>
    </source>
</evidence>
<accession>A0A5N4A396</accession>
<evidence type="ECO:0000256" key="8">
    <source>
        <dbReference type="ARBA" id="ARBA00022759"/>
    </source>
</evidence>
<dbReference type="GO" id="GO:0006364">
    <property type="term" value="P:rRNA processing"/>
    <property type="evidence" value="ECO:0007669"/>
    <property type="project" value="TreeGrafter"/>
</dbReference>
<evidence type="ECO:0000256" key="1">
    <source>
        <dbReference type="ARBA" id="ARBA00002435"/>
    </source>
</evidence>
<comment type="similarity">
    <text evidence="3">Belongs to the eukaryotic/archaeal RNase P protein component 1 family.</text>
</comment>
<dbReference type="InterPro" id="IPR023534">
    <property type="entry name" value="Rof/RNase_P-like"/>
</dbReference>
<evidence type="ECO:0000256" key="10">
    <source>
        <dbReference type="ARBA" id="ARBA00046486"/>
    </source>
</evidence>
<dbReference type="InterPro" id="IPR016848">
    <property type="entry name" value="RNase_P/MRP_Rpp29-subunit"/>
</dbReference>
<keyword evidence="12" id="KW-1185">Reference proteome</keyword>
<name>A0A5N4A396_PHOPY</name>
<dbReference type="Proteomes" id="UP000327044">
    <property type="component" value="Unassembled WGS sequence"/>
</dbReference>
<evidence type="ECO:0000256" key="2">
    <source>
        <dbReference type="ARBA" id="ARBA00004123"/>
    </source>
</evidence>
<protein>
    <recommendedName>
        <fullName evidence="4">Ribonuclease P protein subunit p29</fullName>
    </recommendedName>
</protein>
<dbReference type="InterPro" id="IPR002730">
    <property type="entry name" value="Rpp29/RNP1"/>
</dbReference>
<dbReference type="InterPro" id="IPR023538">
    <property type="entry name" value="RNP1"/>
</dbReference>
<dbReference type="PANTHER" id="PTHR13348">
    <property type="entry name" value="RIBONUCLEASE P SUBUNIT P29"/>
    <property type="match status" value="1"/>
</dbReference>
<reference evidence="11 12" key="1">
    <citation type="journal article" date="2018" name="Elife">
        <title>Firefly genomes illuminate parallel origins of bioluminescence in beetles.</title>
        <authorList>
            <person name="Fallon T.R."/>
            <person name="Lower S.E."/>
            <person name="Chang C.H."/>
            <person name="Bessho-Uehara M."/>
            <person name="Martin G.J."/>
            <person name="Bewick A.J."/>
            <person name="Behringer M."/>
            <person name="Debat H.J."/>
            <person name="Wong I."/>
            <person name="Day J.C."/>
            <person name="Suvorov A."/>
            <person name="Silva C.J."/>
            <person name="Stanger-Hall K.F."/>
            <person name="Hall D.W."/>
            <person name="Schmitz R.J."/>
            <person name="Nelson D.R."/>
            <person name="Lewis S.M."/>
            <person name="Shigenobu S."/>
            <person name="Bybee S.M."/>
            <person name="Larracuente A.M."/>
            <person name="Oba Y."/>
            <person name="Weng J.K."/>
        </authorList>
    </citation>
    <scope>NUCLEOTIDE SEQUENCE [LARGE SCALE GENOMIC DNA]</scope>
    <source>
        <strain evidence="11">1611_PpyrPB1</strain>
        <tissue evidence="11">Whole body</tissue>
    </source>
</reference>
<dbReference type="GO" id="GO:0000172">
    <property type="term" value="C:ribonuclease MRP complex"/>
    <property type="evidence" value="ECO:0007669"/>
    <property type="project" value="InterPro"/>
</dbReference>
<evidence type="ECO:0000313" key="12">
    <source>
        <dbReference type="Proteomes" id="UP000327044"/>
    </source>
</evidence>
<dbReference type="PANTHER" id="PTHR13348:SF0">
    <property type="entry name" value="RIBONUCLEASE P PROTEIN SUBUNIT P29"/>
    <property type="match status" value="1"/>
</dbReference>
<organism evidence="11 12">
    <name type="scientific">Photinus pyralis</name>
    <name type="common">Common eastern firefly</name>
    <name type="synonym">Lampyris pyralis</name>
    <dbReference type="NCBI Taxonomy" id="7054"/>
    <lineage>
        <taxon>Eukaryota</taxon>
        <taxon>Metazoa</taxon>
        <taxon>Ecdysozoa</taxon>
        <taxon>Arthropoda</taxon>
        <taxon>Hexapoda</taxon>
        <taxon>Insecta</taxon>
        <taxon>Pterygota</taxon>
        <taxon>Neoptera</taxon>
        <taxon>Endopterygota</taxon>
        <taxon>Coleoptera</taxon>
        <taxon>Polyphaga</taxon>
        <taxon>Elateriformia</taxon>
        <taxon>Elateroidea</taxon>
        <taxon>Lampyridae</taxon>
        <taxon>Lampyrinae</taxon>
        <taxon>Photinus</taxon>
    </lineage>
</organism>
<dbReference type="InterPro" id="IPR036980">
    <property type="entry name" value="RNase_P/MRP_Rpp29_sf"/>
</dbReference>
<dbReference type="GO" id="GO:0033204">
    <property type="term" value="F:ribonuclease P RNA binding"/>
    <property type="evidence" value="ECO:0007669"/>
    <property type="project" value="InterPro"/>
</dbReference>
<dbReference type="GO" id="GO:0030677">
    <property type="term" value="C:ribonuclease P complex"/>
    <property type="evidence" value="ECO:0007669"/>
    <property type="project" value="InterPro"/>
</dbReference>
<evidence type="ECO:0000256" key="4">
    <source>
        <dbReference type="ARBA" id="ARBA00016225"/>
    </source>
</evidence>
<comment type="caution">
    <text evidence="11">The sequence shown here is derived from an EMBL/GenBank/DDBJ whole genome shotgun (WGS) entry which is preliminary data.</text>
</comment>
<evidence type="ECO:0000256" key="3">
    <source>
        <dbReference type="ARBA" id="ARBA00006181"/>
    </source>
</evidence>
<dbReference type="GO" id="GO:0016787">
    <property type="term" value="F:hydrolase activity"/>
    <property type="evidence" value="ECO:0007669"/>
    <property type="project" value="UniProtKB-KW"/>
</dbReference>
<evidence type="ECO:0000256" key="6">
    <source>
        <dbReference type="ARBA" id="ARBA00022694"/>
    </source>
</evidence>
<evidence type="ECO:0000256" key="7">
    <source>
        <dbReference type="ARBA" id="ARBA00022722"/>
    </source>
</evidence>
<keyword evidence="5" id="KW-0963">Cytoplasm</keyword>